<feature type="binding site" evidence="4">
    <location>
        <position position="108"/>
    </location>
    <ligand>
        <name>pyridoxal 5'-phosphate</name>
        <dbReference type="ChEBI" id="CHEBI:597326"/>
    </ligand>
</feature>
<dbReference type="InterPro" id="IPR015422">
    <property type="entry name" value="PyrdxlP-dep_Trfase_small"/>
</dbReference>
<comment type="pathway">
    <text evidence="4 6">Cofactor biosynthesis; NAD(+) biosynthesis; quinolinate from L-kynurenine: step 2/3.</text>
</comment>
<dbReference type="Gene3D" id="3.90.1150.10">
    <property type="entry name" value="Aspartate Aminotransferase, domain 1"/>
    <property type="match status" value="1"/>
</dbReference>
<comment type="similarity">
    <text evidence="4 6">Belongs to the kynureninase family.</text>
</comment>
<feature type="binding site" evidence="4">
    <location>
        <position position="237"/>
    </location>
    <ligand>
        <name>pyridoxal 5'-phosphate</name>
        <dbReference type="ChEBI" id="CHEBI:597326"/>
    </ligand>
</feature>
<dbReference type="PIRSF" id="PIRSF038800">
    <property type="entry name" value="KYNU"/>
    <property type="match status" value="1"/>
</dbReference>
<feature type="binding site" evidence="4">
    <location>
        <position position="107"/>
    </location>
    <ligand>
        <name>pyridoxal 5'-phosphate</name>
        <dbReference type="ChEBI" id="CHEBI:597326"/>
    </ligand>
</feature>
<dbReference type="EC" id="3.7.1.3" evidence="4 5"/>
<comment type="catalytic activity">
    <reaction evidence="4 6">
        <text>L-kynurenine + H2O = anthranilate + L-alanine + H(+)</text>
        <dbReference type="Rhea" id="RHEA:16813"/>
        <dbReference type="ChEBI" id="CHEBI:15377"/>
        <dbReference type="ChEBI" id="CHEBI:15378"/>
        <dbReference type="ChEBI" id="CHEBI:16567"/>
        <dbReference type="ChEBI" id="CHEBI:57959"/>
        <dbReference type="ChEBI" id="CHEBI:57972"/>
        <dbReference type="EC" id="3.7.1.3"/>
    </reaction>
</comment>
<dbReference type="GO" id="GO:0005737">
    <property type="term" value="C:cytoplasm"/>
    <property type="evidence" value="ECO:0007669"/>
    <property type="project" value="UniProtKB-UniRule"/>
</dbReference>
<dbReference type="GO" id="GO:0030170">
    <property type="term" value="F:pyridoxal phosphate binding"/>
    <property type="evidence" value="ECO:0007669"/>
    <property type="project" value="UniProtKB-UniRule"/>
</dbReference>
<comment type="function">
    <text evidence="4 6">Catalyzes the cleavage of L-kynurenine (L-Kyn) and L-3-hydroxykynurenine (L-3OHKyn) into anthranilic acid (AA) and 3-hydroxyanthranilic acid (3-OHAA), respectively.</text>
</comment>
<dbReference type="SUPFAM" id="SSF53383">
    <property type="entry name" value="PLP-dependent transferases"/>
    <property type="match status" value="1"/>
</dbReference>
<dbReference type="EMBL" id="PVUE01000017">
    <property type="protein sequence ID" value="PRZ40433.1"/>
    <property type="molecule type" value="Genomic_DNA"/>
</dbReference>
<reference evidence="7 8" key="1">
    <citation type="submission" date="2018-03" db="EMBL/GenBank/DDBJ databases">
        <title>Genomic Encyclopedia of Archaeal and Bacterial Type Strains, Phase II (KMG-II): from individual species to whole genera.</title>
        <authorList>
            <person name="Goeker M."/>
        </authorList>
    </citation>
    <scope>NUCLEOTIDE SEQUENCE [LARGE SCALE GENOMIC DNA]</scope>
    <source>
        <strain evidence="7 8">DSM 100065</strain>
    </source>
</reference>
<protein>
    <recommendedName>
        <fullName evidence="4 5">Kynureninase</fullName>
        <ecNumber evidence="4 5">3.7.1.3</ecNumber>
    </recommendedName>
    <alternativeName>
        <fullName evidence="4">L-kynurenine hydrolase</fullName>
    </alternativeName>
</protein>
<dbReference type="GO" id="GO:0043420">
    <property type="term" value="P:anthranilate metabolic process"/>
    <property type="evidence" value="ECO:0007669"/>
    <property type="project" value="TreeGrafter"/>
</dbReference>
<dbReference type="InterPro" id="IPR010111">
    <property type="entry name" value="Kynureninase"/>
</dbReference>
<comment type="caution">
    <text evidence="7">The sequence shown here is derived from an EMBL/GenBank/DDBJ whole genome shotgun (WGS) entry which is preliminary data.</text>
</comment>
<dbReference type="UniPathway" id="UPA00253">
    <property type="reaction ID" value="UER00329"/>
</dbReference>
<dbReference type="OrthoDB" id="9812626at2"/>
<dbReference type="Proteomes" id="UP000237752">
    <property type="component" value="Unassembled WGS sequence"/>
</dbReference>
<evidence type="ECO:0000256" key="4">
    <source>
        <dbReference type="HAMAP-Rule" id="MF_01970"/>
    </source>
</evidence>
<comment type="subunit">
    <text evidence="4 6">Homodimer.</text>
</comment>
<dbReference type="GO" id="GO:0097053">
    <property type="term" value="P:L-kynurenine catabolic process"/>
    <property type="evidence" value="ECO:0007669"/>
    <property type="project" value="UniProtKB-UniRule"/>
</dbReference>
<gene>
    <name evidence="4" type="primary">kynU</name>
    <name evidence="7" type="ORF">CLV47_11770</name>
</gene>
<comment type="caution">
    <text evidence="4">Lacks conserved residue(s) required for the propagation of feature annotation.</text>
</comment>
<evidence type="ECO:0000256" key="1">
    <source>
        <dbReference type="ARBA" id="ARBA00022642"/>
    </source>
</evidence>
<comment type="cofactor">
    <cofactor evidence="4 6">
        <name>pyridoxal 5'-phosphate</name>
        <dbReference type="ChEBI" id="CHEBI:597326"/>
    </cofactor>
</comment>
<accession>A0A2T0ZVS4</accession>
<evidence type="ECO:0000256" key="6">
    <source>
        <dbReference type="PIRNR" id="PIRNR038800"/>
    </source>
</evidence>
<dbReference type="PANTHER" id="PTHR14084">
    <property type="entry name" value="KYNURENINASE"/>
    <property type="match status" value="1"/>
</dbReference>
<keyword evidence="3 4" id="KW-0663">Pyridoxal phosphate</keyword>
<evidence type="ECO:0000256" key="3">
    <source>
        <dbReference type="ARBA" id="ARBA00022898"/>
    </source>
</evidence>
<dbReference type="InterPro" id="IPR015424">
    <property type="entry name" value="PyrdxlP-dep_Trfase"/>
</dbReference>
<keyword evidence="1 4" id="KW-0662">Pyridine nucleotide biosynthesis</keyword>
<feature type="binding site" evidence="4">
    <location>
        <position position="267"/>
    </location>
    <ligand>
        <name>pyridoxal 5'-phosphate</name>
        <dbReference type="ChEBI" id="CHEBI:597326"/>
    </ligand>
</feature>
<dbReference type="GO" id="GO:0030429">
    <property type="term" value="F:kynureninase activity"/>
    <property type="evidence" value="ECO:0007669"/>
    <property type="project" value="UniProtKB-UniRule"/>
</dbReference>
<evidence type="ECO:0000256" key="5">
    <source>
        <dbReference type="NCBIfam" id="TIGR01814"/>
    </source>
</evidence>
<evidence type="ECO:0000256" key="2">
    <source>
        <dbReference type="ARBA" id="ARBA00022801"/>
    </source>
</evidence>
<dbReference type="AlphaFoldDB" id="A0A2T0ZVS4"/>
<organism evidence="7 8">
    <name type="scientific">Antricoccus suffuscus</name>
    <dbReference type="NCBI Taxonomy" id="1629062"/>
    <lineage>
        <taxon>Bacteria</taxon>
        <taxon>Bacillati</taxon>
        <taxon>Actinomycetota</taxon>
        <taxon>Actinomycetes</taxon>
        <taxon>Geodermatophilales</taxon>
        <taxon>Antricoccaceae</taxon>
        <taxon>Antricoccus</taxon>
    </lineage>
</organism>
<evidence type="ECO:0000313" key="7">
    <source>
        <dbReference type="EMBL" id="PRZ40433.1"/>
    </source>
</evidence>
<proteinExistence type="inferred from homology"/>
<sequence length="426" mass="46779">MSEHAAPPEGADFGHDFARALDAADPLRPYRDWFVYADDTIYLDGNSLGRLPKGTPARLQEVVGDQWGRSLIRSWPRWTEFATAVGDRLGREVLGVDDGQVAISDSTTVNLYKLINAALDLRPDRRTILIEKDNFPTDLYVVQGIAQARGITCVYLDSDIDRGVDVSLVADALSDDVALVVLSHVAYRSGALADMVSITAAAHEAGALTLWDLCHSAGSVRIPLREATADFAVGCTYKYLNAGPGAPAYLYVRRDLQSQARQPIWGWFSQRDQFGMDQQYAAADGMARFLTGTPNMLGIASVDEGLNAIADAGIGQIQEGGRLLTGYAQLLADEWLRPLDFAVASPRQPSRRGAHLTLHHEQAWQVCQAMIARDVVPDFRTPDRLRLGFSPLTTSYDEVWRGLDQIRQIVQVGEHLAFPTERAAVT</sequence>
<keyword evidence="8" id="KW-1185">Reference proteome</keyword>
<feature type="modified residue" description="N6-(pyridoxal phosphate)lysine" evidence="4">
    <location>
        <position position="238"/>
    </location>
</feature>
<dbReference type="GO" id="GO:0009435">
    <property type="term" value="P:NAD+ biosynthetic process"/>
    <property type="evidence" value="ECO:0007669"/>
    <property type="project" value="UniProtKB-UniRule"/>
</dbReference>
<feature type="binding site" evidence="4">
    <location>
        <position position="212"/>
    </location>
    <ligand>
        <name>pyridoxal 5'-phosphate</name>
        <dbReference type="ChEBI" id="CHEBI:597326"/>
    </ligand>
</feature>
<dbReference type="PANTHER" id="PTHR14084:SF0">
    <property type="entry name" value="KYNURENINASE"/>
    <property type="match status" value="1"/>
</dbReference>
<feature type="binding site" evidence="4">
    <location>
        <position position="215"/>
    </location>
    <ligand>
        <name>pyridoxal 5'-phosphate</name>
        <dbReference type="ChEBI" id="CHEBI:597326"/>
    </ligand>
</feature>
<dbReference type="GO" id="GO:0019441">
    <property type="term" value="P:L-tryptophan catabolic process to kynurenine"/>
    <property type="evidence" value="ECO:0007669"/>
    <property type="project" value="TreeGrafter"/>
</dbReference>
<comment type="catalytic activity">
    <reaction evidence="6">
        <text>3-hydroxy-L-kynurenine + H2O = 3-hydroxyanthranilate + L-alanine + H(+)</text>
        <dbReference type="Rhea" id="RHEA:25143"/>
        <dbReference type="ChEBI" id="CHEBI:15377"/>
        <dbReference type="ChEBI" id="CHEBI:15378"/>
        <dbReference type="ChEBI" id="CHEBI:36559"/>
        <dbReference type="ChEBI" id="CHEBI:57972"/>
        <dbReference type="ChEBI" id="CHEBI:58125"/>
        <dbReference type="EC" id="3.7.1.3"/>
    </reaction>
</comment>
<feature type="binding site" evidence="4">
    <location>
        <begin position="135"/>
        <end position="138"/>
    </location>
    <ligand>
        <name>pyridoxal 5'-phosphate</name>
        <dbReference type="ChEBI" id="CHEBI:597326"/>
    </ligand>
</feature>
<evidence type="ECO:0000313" key="8">
    <source>
        <dbReference type="Proteomes" id="UP000237752"/>
    </source>
</evidence>
<dbReference type="NCBIfam" id="TIGR01814">
    <property type="entry name" value="kynureninase"/>
    <property type="match status" value="1"/>
</dbReference>
<keyword evidence="2 4" id="KW-0378">Hydrolase</keyword>
<dbReference type="HAMAP" id="MF_01970">
    <property type="entry name" value="Kynureninase"/>
    <property type="match status" value="1"/>
</dbReference>
<dbReference type="Pfam" id="PF22580">
    <property type="entry name" value="KYNU_C"/>
    <property type="match status" value="1"/>
</dbReference>
<dbReference type="UniPathway" id="UPA00334">
    <property type="reaction ID" value="UER00455"/>
</dbReference>
<dbReference type="RefSeq" id="WP_106350296.1">
    <property type="nucleotide sequence ID" value="NZ_PVUE01000017.1"/>
</dbReference>
<feature type="binding site" evidence="4">
    <location>
        <position position="293"/>
    </location>
    <ligand>
        <name>pyridoxal 5'-phosphate</name>
        <dbReference type="ChEBI" id="CHEBI:597326"/>
    </ligand>
</feature>
<dbReference type="GO" id="GO:0019805">
    <property type="term" value="P:quinolinate biosynthetic process"/>
    <property type="evidence" value="ECO:0007669"/>
    <property type="project" value="UniProtKB-UniRule"/>
</dbReference>
<dbReference type="Gene3D" id="3.40.640.10">
    <property type="entry name" value="Type I PLP-dependent aspartate aminotransferase-like (Major domain)"/>
    <property type="match status" value="1"/>
</dbReference>
<dbReference type="InterPro" id="IPR015421">
    <property type="entry name" value="PyrdxlP-dep_Trfase_major"/>
</dbReference>
<name>A0A2T0ZVS4_9ACTN</name>
<comment type="pathway">
    <text evidence="4 6">Amino-acid degradation; L-kynurenine degradation; L-alanine and anthranilate from L-kynurenine: step 1/1.</text>
</comment>